<dbReference type="Proteomes" id="UP000886501">
    <property type="component" value="Unassembled WGS sequence"/>
</dbReference>
<evidence type="ECO:0000313" key="1">
    <source>
        <dbReference type="EMBL" id="KAF9650278.1"/>
    </source>
</evidence>
<accession>A0ACB6ZLK2</accession>
<sequence length="462" mass="51773">MDSGNSTAELLASPSQKQLANTRGVITSGQTVLFRLPRGDIKSVVLKQNSTVSLGKAVTFHANELIGDPYGLAYEIVNQKLHRLPPKTIQELELTEATNELINDDKVVQPLTTAEIEALKQSGVHSSEIIQKQIEQHANFALKTEYSKEKYKKRKEAKFSKTFATIEPTLYNVCEYWYTKDQSRIRDIRADALSQMLNLASVRPGGRYLIVDEASGVLVAGALDRLGGSGKVVNICNIESAPMYPVVQSMNLDQGMIKRTLVSLNWAMVQEDYVPVLPPTEVPSGELYSDKQTHRISKRKAVVDQLDANRQDFFSGEFDGLLVSSEYDPWSILEMTCTYLSGSASIVFHCPHLQILVDLQAKMKSAGGYLGANVTEAWKRKYQVLPGRTHPTMNMSGSGGYILHAFKMYLIHSALVFFHFRSDVFAVSMIPMHKRYSFTAKRSVRSKNWLQFKGRKSHPARM</sequence>
<reference evidence="1" key="2">
    <citation type="journal article" date="2020" name="Nat. Commun.">
        <title>Large-scale genome sequencing of mycorrhizal fungi provides insights into the early evolution of symbiotic traits.</title>
        <authorList>
            <person name="Miyauchi S."/>
            <person name="Kiss E."/>
            <person name="Kuo A."/>
            <person name="Drula E."/>
            <person name="Kohler A."/>
            <person name="Sanchez-Garcia M."/>
            <person name="Morin E."/>
            <person name="Andreopoulos B."/>
            <person name="Barry K.W."/>
            <person name="Bonito G."/>
            <person name="Buee M."/>
            <person name="Carver A."/>
            <person name="Chen C."/>
            <person name="Cichocki N."/>
            <person name="Clum A."/>
            <person name="Culley D."/>
            <person name="Crous P.W."/>
            <person name="Fauchery L."/>
            <person name="Girlanda M."/>
            <person name="Hayes R.D."/>
            <person name="Keri Z."/>
            <person name="LaButti K."/>
            <person name="Lipzen A."/>
            <person name="Lombard V."/>
            <person name="Magnuson J."/>
            <person name="Maillard F."/>
            <person name="Murat C."/>
            <person name="Nolan M."/>
            <person name="Ohm R.A."/>
            <person name="Pangilinan J."/>
            <person name="Pereira M.F."/>
            <person name="Perotto S."/>
            <person name="Peter M."/>
            <person name="Pfister S."/>
            <person name="Riley R."/>
            <person name="Sitrit Y."/>
            <person name="Stielow J.B."/>
            <person name="Szollosi G."/>
            <person name="Zifcakova L."/>
            <person name="Stursova M."/>
            <person name="Spatafora J.W."/>
            <person name="Tedersoo L."/>
            <person name="Vaario L.M."/>
            <person name="Yamada A."/>
            <person name="Yan M."/>
            <person name="Wang P."/>
            <person name="Xu J."/>
            <person name="Bruns T."/>
            <person name="Baldrian P."/>
            <person name="Vilgalys R."/>
            <person name="Dunand C."/>
            <person name="Henrissat B."/>
            <person name="Grigoriev I.V."/>
            <person name="Hibbett D."/>
            <person name="Nagy L.G."/>
            <person name="Martin F.M."/>
        </authorList>
    </citation>
    <scope>NUCLEOTIDE SEQUENCE</scope>
    <source>
        <strain evidence="1">P2</strain>
    </source>
</reference>
<protein>
    <submittedName>
        <fullName evidence="1">Gcd10p-domain-containing protein</fullName>
    </submittedName>
</protein>
<keyword evidence="2" id="KW-1185">Reference proteome</keyword>
<organism evidence="1 2">
    <name type="scientific">Thelephora ganbajun</name>
    <name type="common">Ganba fungus</name>
    <dbReference type="NCBI Taxonomy" id="370292"/>
    <lineage>
        <taxon>Eukaryota</taxon>
        <taxon>Fungi</taxon>
        <taxon>Dikarya</taxon>
        <taxon>Basidiomycota</taxon>
        <taxon>Agaricomycotina</taxon>
        <taxon>Agaricomycetes</taxon>
        <taxon>Thelephorales</taxon>
        <taxon>Thelephoraceae</taxon>
        <taxon>Thelephora</taxon>
    </lineage>
</organism>
<proteinExistence type="predicted"/>
<comment type="caution">
    <text evidence="1">The sequence shown here is derived from an EMBL/GenBank/DDBJ whole genome shotgun (WGS) entry which is preliminary data.</text>
</comment>
<dbReference type="EMBL" id="MU117986">
    <property type="protein sequence ID" value="KAF9650278.1"/>
    <property type="molecule type" value="Genomic_DNA"/>
</dbReference>
<name>A0ACB6ZLK2_THEGA</name>
<evidence type="ECO:0000313" key="2">
    <source>
        <dbReference type="Proteomes" id="UP000886501"/>
    </source>
</evidence>
<reference evidence="1" key="1">
    <citation type="submission" date="2019-10" db="EMBL/GenBank/DDBJ databases">
        <authorList>
            <consortium name="DOE Joint Genome Institute"/>
            <person name="Kuo A."/>
            <person name="Miyauchi S."/>
            <person name="Kiss E."/>
            <person name="Drula E."/>
            <person name="Kohler A."/>
            <person name="Sanchez-Garcia M."/>
            <person name="Andreopoulos B."/>
            <person name="Barry K.W."/>
            <person name="Bonito G."/>
            <person name="Buee M."/>
            <person name="Carver A."/>
            <person name="Chen C."/>
            <person name="Cichocki N."/>
            <person name="Clum A."/>
            <person name="Culley D."/>
            <person name="Crous P.W."/>
            <person name="Fauchery L."/>
            <person name="Girlanda M."/>
            <person name="Hayes R."/>
            <person name="Keri Z."/>
            <person name="Labutti K."/>
            <person name="Lipzen A."/>
            <person name="Lombard V."/>
            <person name="Magnuson J."/>
            <person name="Maillard F."/>
            <person name="Morin E."/>
            <person name="Murat C."/>
            <person name="Nolan M."/>
            <person name="Ohm R."/>
            <person name="Pangilinan J."/>
            <person name="Pereira M."/>
            <person name="Perotto S."/>
            <person name="Peter M."/>
            <person name="Riley R."/>
            <person name="Sitrit Y."/>
            <person name="Stielow B."/>
            <person name="Szollosi G."/>
            <person name="Zifcakova L."/>
            <person name="Stursova M."/>
            <person name="Spatafora J.W."/>
            <person name="Tedersoo L."/>
            <person name="Vaario L.-M."/>
            <person name="Yamada A."/>
            <person name="Yan M."/>
            <person name="Wang P."/>
            <person name="Xu J."/>
            <person name="Bruns T."/>
            <person name="Baldrian P."/>
            <person name="Vilgalys R."/>
            <person name="Henrissat B."/>
            <person name="Grigoriev I.V."/>
            <person name="Hibbett D."/>
            <person name="Nagy L.G."/>
            <person name="Martin F.M."/>
        </authorList>
    </citation>
    <scope>NUCLEOTIDE SEQUENCE</scope>
    <source>
        <strain evidence="1">P2</strain>
    </source>
</reference>
<gene>
    <name evidence="1" type="ORF">BDM02DRAFT_3093263</name>
</gene>